<dbReference type="PANTHER" id="PTHR42852:SF6">
    <property type="entry name" value="THIOL:DISULFIDE INTERCHANGE PROTEIN DSBE"/>
    <property type="match status" value="1"/>
</dbReference>
<keyword evidence="4" id="KW-0676">Redox-active center</keyword>
<feature type="domain" description="Thioredoxin" evidence="6">
    <location>
        <begin position="236"/>
        <end position="378"/>
    </location>
</feature>
<evidence type="ECO:0000256" key="1">
    <source>
        <dbReference type="ARBA" id="ARBA00004196"/>
    </source>
</evidence>
<proteinExistence type="predicted"/>
<dbReference type="GO" id="GO:0030313">
    <property type="term" value="C:cell envelope"/>
    <property type="evidence" value="ECO:0007669"/>
    <property type="project" value="UniProtKB-SubCell"/>
</dbReference>
<organism evidence="7 8">
    <name type="scientific">Taibaiella lutea</name>
    <dbReference type="NCBI Taxonomy" id="2608001"/>
    <lineage>
        <taxon>Bacteria</taxon>
        <taxon>Pseudomonadati</taxon>
        <taxon>Bacteroidota</taxon>
        <taxon>Chitinophagia</taxon>
        <taxon>Chitinophagales</taxon>
        <taxon>Chitinophagaceae</taxon>
        <taxon>Taibaiella</taxon>
    </lineage>
</organism>
<dbReference type="PANTHER" id="PTHR42852">
    <property type="entry name" value="THIOL:DISULFIDE INTERCHANGE PROTEIN DSBE"/>
    <property type="match status" value="1"/>
</dbReference>
<dbReference type="Gene3D" id="3.40.30.10">
    <property type="entry name" value="Glutaredoxin"/>
    <property type="match status" value="1"/>
</dbReference>
<evidence type="ECO:0000256" key="3">
    <source>
        <dbReference type="ARBA" id="ARBA00023157"/>
    </source>
</evidence>
<keyword evidence="2" id="KW-0201">Cytochrome c-type biogenesis</keyword>
<evidence type="ECO:0000259" key="6">
    <source>
        <dbReference type="PROSITE" id="PS51352"/>
    </source>
</evidence>
<dbReference type="Pfam" id="PF14289">
    <property type="entry name" value="DUF4369"/>
    <property type="match status" value="1"/>
</dbReference>
<reference evidence="7 8" key="1">
    <citation type="submission" date="2019-09" db="EMBL/GenBank/DDBJ databases">
        <title>Genome sequence and assembly of Taibaiella sp.</title>
        <authorList>
            <person name="Chhetri G."/>
        </authorList>
    </citation>
    <scope>NUCLEOTIDE SEQUENCE [LARGE SCALE GENOMIC DNA]</scope>
    <source>
        <strain evidence="7 8">KVB11</strain>
    </source>
</reference>
<dbReference type="GO" id="GO:0017004">
    <property type="term" value="P:cytochrome complex assembly"/>
    <property type="evidence" value="ECO:0007669"/>
    <property type="project" value="UniProtKB-KW"/>
</dbReference>
<dbReference type="PROSITE" id="PS00194">
    <property type="entry name" value="THIOREDOXIN_1"/>
    <property type="match status" value="1"/>
</dbReference>
<keyword evidence="3" id="KW-1015">Disulfide bond</keyword>
<dbReference type="GO" id="GO:0016491">
    <property type="term" value="F:oxidoreductase activity"/>
    <property type="evidence" value="ECO:0007669"/>
    <property type="project" value="InterPro"/>
</dbReference>
<evidence type="ECO:0000313" key="8">
    <source>
        <dbReference type="Proteomes" id="UP000323632"/>
    </source>
</evidence>
<dbReference type="EMBL" id="VWSH01000001">
    <property type="protein sequence ID" value="KAA5537019.1"/>
    <property type="molecule type" value="Genomic_DNA"/>
</dbReference>
<dbReference type="PROSITE" id="PS51352">
    <property type="entry name" value="THIOREDOXIN_2"/>
    <property type="match status" value="1"/>
</dbReference>
<keyword evidence="8" id="KW-1185">Reference proteome</keyword>
<feature type="region of interest" description="Disordered" evidence="5">
    <location>
        <begin position="370"/>
        <end position="390"/>
    </location>
</feature>
<dbReference type="InterPro" id="IPR050553">
    <property type="entry name" value="Thioredoxin_ResA/DsbE_sf"/>
</dbReference>
<dbReference type="InterPro" id="IPR025380">
    <property type="entry name" value="DUF4369"/>
</dbReference>
<dbReference type="Pfam" id="PF00578">
    <property type="entry name" value="AhpC-TSA"/>
    <property type="match status" value="1"/>
</dbReference>
<evidence type="ECO:0000256" key="2">
    <source>
        <dbReference type="ARBA" id="ARBA00022748"/>
    </source>
</evidence>
<dbReference type="Proteomes" id="UP000323632">
    <property type="component" value="Unassembled WGS sequence"/>
</dbReference>
<name>A0A5M6CUZ7_9BACT</name>
<evidence type="ECO:0000313" key="7">
    <source>
        <dbReference type="EMBL" id="KAA5537019.1"/>
    </source>
</evidence>
<dbReference type="PROSITE" id="PS51257">
    <property type="entry name" value="PROKAR_LIPOPROTEIN"/>
    <property type="match status" value="1"/>
</dbReference>
<dbReference type="RefSeq" id="WP_150031595.1">
    <property type="nucleotide sequence ID" value="NZ_VWSH01000001.1"/>
</dbReference>
<comment type="subcellular location">
    <subcellularLocation>
        <location evidence="1">Cell envelope</location>
    </subcellularLocation>
</comment>
<evidence type="ECO:0000256" key="5">
    <source>
        <dbReference type="SAM" id="MobiDB-lite"/>
    </source>
</evidence>
<dbReference type="SUPFAM" id="SSF52833">
    <property type="entry name" value="Thioredoxin-like"/>
    <property type="match status" value="1"/>
</dbReference>
<dbReference type="InterPro" id="IPR013766">
    <property type="entry name" value="Thioredoxin_domain"/>
</dbReference>
<dbReference type="InterPro" id="IPR000866">
    <property type="entry name" value="AhpC/TSA"/>
</dbReference>
<evidence type="ECO:0000256" key="4">
    <source>
        <dbReference type="ARBA" id="ARBA00023284"/>
    </source>
</evidence>
<gene>
    <name evidence="7" type="ORF">F0919_04930</name>
</gene>
<dbReference type="GO" id="GO:0016209">
    <property type="term" value="F:antioxidant activity"/>
    <property type="evidence" value="ECO:0007669"/>
    <property type="project" value="InterPro"/>
</dbReference>
<dbReference type="CDD" id="cd02966">
    <property type="entry name" value="TlpA_like_family"/>
    <property type="match status" value="1"/>
</dbReference>
<dbReference type="AlphaFoldDB" id="A0A5M6CUZ7"/>
<accession>A0A5M6CUZ7</accession>
<comment type="caution">
    <text evidence="7">The sequence shown here is derived from an EMBL/GenBank/DDBJ whole genome shotgun (WGS) entry which is preliminary data.</text>
</comment>
<dbReference type="InterPro" id="IPR017937">
    <property type="entry name" value="Thioredoxin_CS"/>
</dbReference>
<sequence>MKNKYWILFISLSFGLLSCSHDEKHFKLEAEIKAMPKESIILEEVGYNETQRIDSTRSDEKGHFVLSGIYKEPALCRVRIGDQFILVVIDGEQIDIKGNWNDLQGYTSNNSPGSTSLANFYKNYIVAIKDILALQMVTDSMNNSNAADSVLTPVKKELEAKTVVLNTFIKNYADTTKSLPVALFAASKFLSEAGEIDYLQKFAANLPQRFQKTNLSIEFQEKVKKAAANEPKLIAPSIGSIAPDFTLTSLDNKSISLKDFRGKYVLVDFWASWCVPCRGENPNVVAAYKEFKDKNFTVLGISLDSEKDKWQQAVMKDSLTWQHVSELKGWESTVAMVYGVRSIPSNFLIDPAGKIVAMNLRGDDLKRTLSDKLNPPLATNNKTEKPVTAK</sequence>
<protein>
    <submittedName>
        <fullName evidence="7">Redoxin domain-containing protein</fullName>
    </submittedName>
</protein>
<dbReference type="InterPro" id="IPR036249">
    <property type="entry name" value="Thioredoxin-like_sf"/>
</dbReference>